<sequence>MARSSVFSGKRKLLPFRAGRRGVGPSPPQRLPVLERIVRRFARGAATRLSAYTGTPCVVEVVSVSHRPSGFHEQPGCQHDAESAGHQQDVAVRSGRVLWHMAAVVPLDDVVCLAVDEGWVDTVARHALGAGGMPKGCASWPPSQVVMAVCGHFMRAVQLDLEAAFLPFFEIETVAEGELASATSFGEGGGWQAVLRLLCGAEEACWHLWFPDGLLAPLYPLFEDESLHVVPIEAECPAQMVDALLTLPDEHLVARIDRAHPQLGAVLLAACPVRRRTRLLPLLAPEMAEEVRRRMARRSGPLRVFTATERFVVRTLSLGESHTVQTLGVMTPGAAAAFVRALAGLEPQFAEQVEAVLRQDGAMVTAVEALVTGGEAEARRLLMRAFSPERVREVVALVEQAGGMAGGPHTPFTGFGGVPPLALGRVLSSAGLAVTFAVCTALVRRDPRHVAAVLGALPPEAGGMVLAALGRPSVGGGQDAMLVAETVLTDMLGASLPLPVTPDLAADGSHEMEGGPASVMAALLRHGVAPLREAALRACRRERAWGPETEVGRRPHKETSVPHAAVDGGDPAGAGVATTPDTGQDT</sequence>
<dbReference type="EMBL" id="CP000527">
    <property type="protein sequence ID" value="ABM27839.1"/>
    <property type="molecule type" value="Genomic_DNA"/>
</dbReference>
<dbReference type="Proteomes" id="UP000009173">
    <property type="component" value="Chromosome"/>
</dbReference>
<feature type="compositionally biased region" description="Basic and acidic residues" evidence="2">
    <location>
        <begin position="547"/>
        <end position="560"/>
    </location>
</feature>
<protein>
    <recommendedName>
        <fullName evidence="3">Flagellar motor switch protein FliG N-terminal domain-containing protein</fullName>
    </recommendedName>
</protein>
<dbReference type="HOGENOM" id="CLU_465205_0_0_7"/>
<gene>
    <name evidence="4" type="ordered locus">Dvul_0818</name>
</gene>
<evidence type="ECO:0000256" key="2">
    <source>
        <dbReference type="SAM" id="MobiDB-lite"/>
    </source>
</evidence>
<feature type="domain" description="Flagellar motor switch protein FliG N-terminal" evidence="3">
    <location>
        <begin position="316"/>
        <end position="400"/>
    </location>
</feature>
<dbReference type="KEGG" id="dvl:Dvul_0818"/>
<dbReference type="GO" id="GO:0006935">
    <property type="term" value="P:chemotaxis"/>
    <property type="evidence" value="ECO:0007669"/>
    <property type="project" value="UniProtKB-KW"/>
</dbReference>
<dbReference type="Pfam" id="PF14842">
    <property type="entry name" value="FliG_N"/>
    <property type="match status" value="1"/>
</dbReference>
<keyword evidence="1" id="KW-0145">Chemotaxis</keyword>
<evidence type="ECO:0000313" key="4">
    <source>
        <dbReference type="EMBL" id="ABM27839.1"/>
    </source>
</evidence>
<feature type="region of interest" description="Disordered" evidence="2">
    <location>
        <begin position="547"/>
        <end position="586"/>
    </location>
</feature>
<dbReference type="InterPro" id="IPR028263">
    <property type="entry name" value="FliG_N"/>
</dbReference>
<dbReference type="RefSeq" id="WP_011791847.1">
    <property type="nucleotide sequence ID" value="NC_008751.1"/>
</dbReference>
<accession>A0A0H3A740</accession>
<evidence type="ECO:0000259" key="3">
    <source>
        <dbReference type="Pfam" id="PF14842"/>
    </source>
</evidence>
<feature type="compositionally biased region" description="Low complexity" evidence="2">
    <location>
        <begin position="564"/>
        <end position="580"/>
    </location>
</feature>
<dbReference type="Gene3D" id="3.40.1550.10">
    <property type="entry name" value="CheC-like"/>
    <property type="match status" value="1"/>
</dbReference>
<proteinExistence type="predicted"/>
<reference evidence="5" key="1">
    <citation type="journal article" date="2009" name="Environ. Microbiol.">
        <title>Contribution of mobile genetic elements to Desulfovibrio vulgaris genome plasticity.</title>
        <authorList>
            <person name="Walker C.B."/>
            <person name="Stolyar S."/>
            <person name="Chivian D."/>
            <person name="Pinel N."/>
            <person name="Gabster J.A."/>
            <person name="Dehal P.S."/>
            <person name="He Z."/>
            <person name="Yang Z.K."/>
            <person name="Yen H.C."/>
            <person name="Zhou J."/>
            <person name="Wall J.D."/>
            <person name="Hazen T.C."/>
            <person name="Arkin A.P."/>
            <person name="Stahl D.A."/>
        </authorList>
    </citation>
    <scope>NUCLEOTIDE SEQUENCE [LARGE SCALE GENOMIC DNA]</scope>
    <source>
        <strain evidence="5">DP4</strain>
    </source>
</reference>
<dbReference type="Gene3D" id="1.10.220.30">
    <property type="match status" value="1"/>
</dbReference>
<evidence type="ECO:0000256" key="1">
    <source>
        <dbReference type="ARBA" id="ARBA00022500"/>
    </source>
</evidence>
<organism evidence="4 5">
    <name type="scientific">Nitratidesulfovibrio vulgaris (strain DP4)</name>
    <name type="common">Desulfovibrio vulgaris</name>
    <dbReference type="NCBI Taxonomy" id="391774"/>
    <lineage>
        <taxon>Bacteria</taxon>
        <taxon>Pseudomonadati</taxon>
        <taxon>Thermodesulfobacteriota</taxon>
        <taxon>Desulfovibrionia</taxon>
        <taxon>Desulfovibrionales</taxon>
        <taxon>Desulfovibrionaceae</taxon>
        <taxon>Nitratidesulfovibrio</taxon>
    </lineage>
</organism>
<dbReference type="AlphaFoldDB" id="A0A0H3A740"/>
<name>A0A0H3A740_NITV4</name>
<dbReference type="InterPro" id="IPR028976">
    <property type="entry name" value="CheC-like_sf"/>
</dbReference>
<evidence type="ECO:0000313" key="5">
    <source>
        <dbReference type="Proteomes" id="UP000009173"/>
    </source>
</evidence>